<proteinExistence type="inferred from homology"/>
<dbReference type="InterPro" id="IPR005119">
    <property type="entry name" value="LysR_subst-bd"/>
</dbReference>
<keyword evidence="4" id="KW-0804">Transcription</keyword>
<gene>
    <name evidence="6" type="ORF">PRZ01_04750</name>
</gene>
<evidence type="ECO:0000256" key="1">
    <source>
        <dbReference type="ARBA" id="ARBA00009437"/>
    </source>
</evidence>
<reference evidence="6 7" key="1">
    <citation type="submission" date="2022-10" db="EMBL/GenBank/DDBJ databases">
        <title>paucibacter sp. hw8 Genome sequencing.</title>
        <authorList>
            <person name="Park S."/>
        </authorList>
    </citation>
    <scope>NUCLEOTIDE SEQUENCE [LARGE SCALE GENOMIC DNA]</scope>
    <source>
        <strain evidence="7">hw8</strain>
    </source>
</reference>
<dbReference type="SUPFAM" id="SSF53850">
    <property type="entry name" value="Periplasmic binding protein-like II"/>
    <property type="match status" value="1"/>
</dbReference>
<dbReference type="InterPro" id="IPR036388">
    <property type="entry name" value="WH-like_DNA-bd_sf"/>
</dbReference>
<dbReference type="PANTHER" id="PTHR30346:SF0">
    <property type="entry name" value="HCA OPERON TRANSCRIPTIONAL ACTIVATOR HCAR"/>
    <property type="match status" value="1"/>
</dbReference>
<dbReference type="SUPFAM" id="SSF46785">
    <property type="entry name" value="Winged helix' DNA-binding domain"/>
    <property type="match status" value="1"/>
</dbReference>
<keyword evidence="7" id="KW-1185">Reference proteome</keyword>
<evidence type="ECO:0000256" key="4">
    <source>
        <dbReference type="ARBA" id="ARBA00023163"/>
    </source>
</evidence>
<comment type="caution">
    <text evidence="6">The sequence shown here is derived from an EMBL/GenBank/DDBJ whole genome shotgun (WGS) entry which is preliminary data.</text>
</comment>
<dbReference type="Pfam" id="PF00126">
    <property type="entry name" value="HTH_1"/>
    <property type="match status" value="1"/>
</dbReference>
<organism evidence="6 7">
    <name type="scientific">Roseateles koreensis</name>
    <dbReference type="NCBI Taxonomy" id="2987526"/>
    <lineage>
        <taxon>Bacteria</taxon>
        <taxon>Pseudomonadati</taxon>
        <taxon>Pseudomonadota</taxon>
        <taxon>Betaproteobacteria</taxon>
        <taxon>Burkholderiales</taxon>
        <taxon>Sphaerotilaceae</taxon>
        <taxon>Roseateles</taxon>
    </lineage>
</organism>
<accession>A0ABT5KNR2</accession>
<dbReference type="RefSeq" id="WP_273595610.1">
    <property type="nucleotide sequence ID" value="NZ_JAQQXS010000003.1"/>
</dbReference>
<dbReference type="PROSITE" id="PS50931">
    <property type="entry name" value="HTH_LYSR"/>
    <property type="match status" value="1"/>
</dbReference>
<keyword evidence="2" id="KW-0805">Transcription regulation</keyword>
<comment type="similarity">
    <text evidence="1">Belongs to the LysR transcriptional regulatory family.</text>
</comment>
<protein>
    <submittedName>
        <fullName evidence="6">LysR family transcriptional regulator</fullName>
    </submittedName>
</protein>
<dbReference type="Gene3D" id="3.40.190.10">
    <property type="entry name" value="Periplasmic binding protein-like II"/>
    <property type="match status" value="2"/>
</dbReference>
<dbReference type="PRINTS" id="PR00039">
    <property type="entry name" value="HTHLYSR"/>
</dbReference>
<dbReference type="Gene3D" id="1.10.10.10">
    <property type="entry name" value="Winged helix-like DNA-binding domain superfamily/Winged helix DNA-binding domain"/>
    <property type="match status" value="1"/>
</dbReference>
<keyword evidence="3" id="KW-0238">DNA-binding</keyword>
<name>A0ABT5KNR2_9BURK</name>
<evidence type="ECO:0000313" key="6">
    <source>
        <dbReference type="EMBL" id="MDC8784497.1"/>
    </source>
</evidence>
<dbReference type="EMBL" id="JAQQXS010000003">
    <property type="protein sequence ID" value="MDC8784497.1"/>
    <property type="molecule type" value="Genomic_DNA"/>
</dbReference>
<evidence type="ECO:0000313" key="7">
    <source>
        <dbReference type="Proteomes" id="UP001219862"/>
    </source>
</evidence>
<feature type="domain" description="HTH lysR-type" evidence="5">
    <location>
        <begin position="2"/>
        <end position="59"/>
    </location>
</feature>
<evidence type="ECO:0000256" key="3">
    <source>
        <dbReference type="ARBA" id="ARBA00023125"/>
    </source>
</evidence>
<dbReference type="InterPro" id="IPR000847">
    <property type="entry name" value="LysR_HTH_N"/>
</dbReference>
<sequence length="304" mass="32544">MIELRPLRQFVAVAEELHFGRAARRLHMTQPPLTLAIQKLEADMAVQLFERSSRTVTLTPAGAALLPQAQALLAQASALPGVVQAAAKGESGRLRLGFVSTVGYGELPRWLRDFRECFPDIALTLRESTLDVQLQAFDRDELDAGFIIHAPGAVPPGFEACTVASEPLVLALSADSQLAGHRRLSLVQVAGEPLVIFPREIAPSLFDAILAVYRTQGVAAGIVQEAIQMQTIVNLVSAGMGLAWVPASVQSFQRPGVVYKPVQGAVPICETSLIWRRTAAPAVLRFVAHVQQAVGLGGGTIHSL</sequence>
<evidence type="ECO:0000256" key="2">
    <source>
        <dbReference type="ARBA" id="ARBA00023015"/>
    </source>
</evidence>
<dbReference type="Proteomes" id="UP001219862">
    <property type="component" value="Unassembled WGS sequence"/>
</dbReference>
<evidence type="ECO:0000259" key="5">
    <source>
        <dbReference type="PROSITE" id="PS50931"/>
    </source>
</evidence>
<dbReference type="InterPro" id="IPR036390">
    <property type="entry name" value="WH_DNA-bd_sf"/>
</dbReference>
<dbReference type="Pfam" id="PF03466">
    <property type="entry name" value="LysR_substrate"/>
    <property type="match status" value="1"/>
</dbReference>
<dbReference type="PANTHER" id="PTHR30346">
    <property type="entry name" value="TRANSCRIPTIONAL DUAL REGULATOR HCAR-RELATED"/>
    <property type="match status" value="1"/>
</dbReference>